<dbReference type="PIRSF" id="PIRSF012608">
    <property type="entry name" value="UCP012608"/>
    <property type="match status" value="1"/>
</dbReference>
<sequence length="355" mass="38506">MTSEIDLRDSAELQSRLCTENGSPTWATIIDALTELDFNSGNSAVELLKANEQDPTGSALHLRLLGAAQRVAMRQPGCNFGRYLPSLGGVLNPASAVEAFFPFVDANVDLIRAEMQIPVQTNEVGRSGVLSAGLRALATHTRLPFCLLEVGASGGLNLYPDRYRVSSGASQWGPEDSPVVLEGIFQSGNPYGRDYSVIARAGCDLMPIDASTEEGQERVKSFVWPEQTARLRRLEAALSMFEPVRIDASPATAWVRSELAKPRQNSVAVVMHSIVMPYLSVSEKAEFAQAIGDAGRAATGDSPVAWLRMEPSEDYGTVTLELDVWPSGHHTVLATSTPHGANINWTHEQYPWPQS</sequence>
<gene>
    <name evidence="1" type="ORF">UFOPK3495_00402</name>
</gene>
<reference evidence="1" key="1">
    <citation type="submission" date="2020-05" db="EMBL/GenBank/DDBJ databases">
        <authorList>
            <person name="Chiriac C."/>
            <person name="Salcher M."/>
            <person name="Ghai R."/>
            <person name="Kavagutti S V."/>
        </authorList>
    </citation>
    <scope>NUCLEOTIDE SEQUENCE</scope>
</reference>
<dbReference type="AlphaFoldDB" id="A0A6J7FDA3"/>
<dbReference type="InterPro" id="IPR011200">
    <property type="entry name" value="UCP012608"/>
</dbReference>
<organism evidence="1">
    <name type="scientific">freshwater metagenome</name>
    <dbReference type="NCBI Taxonomy" id="449393"/>
    <lineage>
        <taxon>unclassified sequences</taxon>
        <taxon>metagenomes</taxon>
        <taxon>ecological metagenomes</taxon>
    </lineage>
</organism>
<protein>
    <submittedName>
        <fullName evidence="1">Unannotated protein</fullName>
    </submittedName>
</protein>
<dbReference type="Pfam" id="PF10094">
    <property type="entry name" value="DUF2332"/>
    <property type="match status" value="1"/>
</dbReference>
<proteinExistence type="predicted"/>
<evidence type="ECO:0000313" key="1">
    <source>
        <dbReference type="EMBL" id="CAB4891445.1"/>
    </source>
</evidence>
<name>A0A6J7FDA3_9ZZZZ</name>
<accession>A0A6J7FDA3</accession>
<dbReference type="EMBL" id="CAFBMC010000013">
    <property type="protein sequence ID" value="CAB4891445.1"/>
    <property type="molecule type" value="Genomic_DNA"/>
</dbReference>